<comment type="caution">
    <text evidence="3">The sequence shown here is derived from an EMBL/GenBank/DDBJ whole genome shotgun (WGS) entry which is preliminary data.</text>
</comment>
<name>A0ABU3H6E6_9BACL</name>
<dbReference type="InterPro" id="IPR024291">
    <property type="entry name" value="DUF3829"/>
</dbReference>
<evidence type="ECO:0000256" key="2">
    <source>
        <dbReference type="SAM" id="SignalP"/>
    </source>
</evidence>
<feature type="signal peptide" evidence="2">
    <location>
        <begin position="1"/>
        <end position="24"/>
    </location>
</feature>
<gene>
    <name evidence="3" type="ORF">J2Z22_001923</name>
</gene>
<evidence type="ECO:0000313" key="4">
    <source>
        <dbReference type="Proteomes" id="UP001248709"/>
    </source>
</evidence>
<proteinExistence type="predicted"/>
<keyword evidence="4" id="KW-1185">Reference proteome</keyword>
<feature type="chain" id="PRO_5046432767" description="DUF3829 domain-containing protein" evidence="2">
    <location>
        <begin position="25"/>
        <end position="365"/>
    </location>
</feature>
<keyword evidence="2" id="KW-0732">Signal</keyword>
<evidence type="ECO:0000256" key="1">
    <source>
        <dbReference type="SAM" id="MobiDB-lite"/>
    </source>
</evidence>
<evidence type="ECO:0000313" key="3">
    <source>
        <dbReference type="EMBL" id="MDT3426397.1"/>
    </source>
</evidence>
<dbReference type="PROSITE" id="PS51257">
    <property type="entry name" value="PROKAR_LIPOPROTEIN"/>
    <property type="match status" value="1"/>
</dbReference>
<dbReference type="RefSeq" id="WP_025701694.1">
    <property type="nucleotide sequence ID" value="NZ_JAUSUY010000006.1"/>
</dbReference>
<dbReference type="Pfam" id="PF12889">
    <property type="entry name" value="DUF3829"/>
    <property type="match status" value="1"/>
</dbReference>
<dbReference type="EMBL" id="JAUSUY010000006">
    <property type="protein sequence ID" value="MDT3426397.1"/>
    <property type="molecule type" value="Genomic_DNA"/>
</dbReference>
<dbReference type="Proteomes" id="UP001248709">
    <property type="component" value="Unassembled WGS sequence"/>
</dbReference>
<feature type="compositionally biased region" description="Low complexity" evidence="1">
    <location>
        <begin position="38"/>
        <end position="56"/>
    </location>
</feature>
<accession>A0ABU3H6E6</accession>
<evidence type="ECO:0008006" key="5">
    <source>
        <dbReference type="Google" id="ProtNLM"/>
    </source>
</evidence>
<reference evidence="3 4" key="1">
    <citation type="submission" date="2023-07" db="EMBL/GenBank/DDBJ databases">
        <title>Genomic Encyclopedia of Type Strains, Phase IV (KMG-IV): sequencing the most valuable type-strain genomes for metagenomic binning, comparative biology and taxonomic classification.</title>
        <authorList>
            <person name="Goeker M."/>
        </authorList>
    </citation>
    <scope>NUCLEOTIDE SEQUENCE [LARGE SCALE GENOMIC DNA]</scope>
    <source>
        <strain evidence="3 4">T98</strain>
    </source>
</reference>
<organism evidence="3 4">
    <name type="scientific">Paenibacillus forsythiae</name>
    <dbReference type="NCBI Taxonomy" id="365616"/>
    <lineage>
        <taxon>Bacteria</taxon>
        <taxon>Bacillati</taxon>
        <taxon>Bacillota</taxon>
        <taxon>Bacilli</taxon>
        <taxon>Bacillales</taxon>
        <taxon>Paenibacillaceae</taxon>
        <taxon>Paenibacillus</taxon>
    </lineage>
</organism>
<sequence length="365" mass="40519">MQILKKSGLLGGVLAVLFMFTACSALQTETAVGTNSKAAGTETKTEGATASATAGEAEADKSANPTDADKLDLEIAKFNAYVNLNNVMTGRLQDVLNDYFEEFGDGALPKIEKHFSGSLLSISSYDEDAINLAFQYTDKEPAFDSLDSAVIQLEPSIKKLVAVLGEAYDYYDVKGYADDQFAKGKQLHARIIQAHRAYEKTADVFFDGVNDLGQKRMQAELKELLANDEQIRYAILTFMLDAEALSDVMEQQEIYADNILDLDLKSFQAKYKVLITDLQNINKYAADKARVEKEGLREYALEAYVDAAKDVKVAATNIVERVKNKRAVDEFTLKSSFFRQNEDGTPENYNDKVSTLISKYNQLNQ</sequence>
<protein>
    <recommendedName>
        <fullName evidence="5">DUF3829 domain-containing protein</fullName>
    </recommendedName>
</protein>
<feature type="region of interest" description="Disordered" evidence="1">
    <location>
        <begin position="34"/>
        <end position="66"/>
    </location>
</feature>